<organism evidence="2 3">
    <name type="scientific">Oculimacula yallundae</name>
    <dbReference type="NCBI Taxonomy" id="86028"/>
    <lineage>
        <taxon>Eukaryota</taxon>
        <taxon>Fungi</taxon>
        <taxon>Dikarya</taxon>
        <taxon>Ascomycota</taxon>
        <taxon>Pezizomycotina</taxon>
        <taxon>Leotiomycetes</taxon>
        <taxon>Helotiales</taxon>
        <taxon>Ploettnerulaceae</taxon>
        <taxon>Oculimacula</taxon>
    </lineage>
</organism>
<feature type="region of interest" description="Disordered" evidence="1">
    <location>
        <begin position="1"/>
        <end position="57"/>
    </location>
</feature>
<evidence type="ECO:0000313" key="2">
    <source>
        <dbReference type="EMBL" id="KAL2070610.1"/>
    </source>
</evidence>
<keyword evidence="3" id="KW-1185">Reference proteome</keyword>
<evidence type="ECO:0000313" key="3">
    <source>
        <dbReference type="Proteomes" id="UP001595075"/>
    </source>
</evidence>
<name>A0ABR4CKX9_9HELO</name>
<dbReference type="Proteomes" id="UP001595075">
    <property type="component" value="Unassembled WGS sequence"/>
</dbReference>
<accession>A0ABR4CKX9</accession>
<dbReference type="EMBL" id="JAZHXI010000006">
    <property type="protein sequence ID" value="KAL2070610.1"/>
    <property type="molecule type" value="Genomic_DNA"/>
</dbReference>
<feature type="compositionally biased region" description="Pro residues" evidence="1">
    <location>
        <begin position="21"/>
        <end position="30"/>
    </location>
</feature>
<proteinExistence type="predicted"/>
<comment type="caution">
    <text evidence="2">The sequence shown here is derived from an EMBL/GenBank/DDBJ whole genome shotgun (WGS) entry which is preliminary data.</text>
</comment>
<reference evidence="2 3" key="1">
    <citation type="journal article" date="2024" name="Commun. Biol.">
        <title>Comparative genomic analysis of thermophilic fungi reveals convergent evolutionary adaptations and gene losses.</title>
        <authorList>
            <person name="Steindorff A.S."/>
            <person name="Aguilar-Pontes M.V."/>
            <person name="Robinson A.J."/>
            <person name="Andreopoulos B."/>
            <person name="LaButti K."/>
            <person name="Kuo A."/>
            <person name="Mondo S."/>
            <person name="Riley R."/>
            <person name="Otillar R."/>
            <person name="Haridas S."/>
            <person name="Lipzen A."/>
            <person name="Grimwood J."/>
            <person name="Schmutz J."/>
            <person name="Clum A."/>
            <person name="Reid I.D."/>
            <person name="Moisan M.C."/>
            <person name="Butler G."/>
            <person name="Nguyen T.T.M."/>
            <person name="Dewar K."/>
            <person name="Conant G."/>
            <person name="Drula E."/>
            <person name="Henrissat B."/>
            <person name="Hansel C."/>
            <person name="Singer S."/>
            <person name="Hutchinson M.I."/>
            <person name="de Vries R.P."/>
            <person name="Natvig D.O."/>
            <person name="Powell A.J."/>
            <person name="Tsang A."/>
            <person name="Grigoriev I.V."/>
        </authorList>
    </citation>
    <scope>NUCLEOTIDE SEQUENCE [LARGE SCALE GENOMIC DNA]</scope>
    <source>
        <strain evidence="2 3">CBS 494.80</strain>
    </source>
</reference>
<feature type="compositionally biased region" description="Low complexity" evidence="1">
    <location>
        <begin position="1"/>
        <end position="20"/>
    </location>
</feature>
<gene>
    <name evidence="2" type="ORF">VTL71DRAFT_13636</name>
</gene>
<sequence>MASSSSLSSLSTPSNPSSQNSPPPSPPPGQWPTKYGYPADKAPNLPRDQSCYTPIRPSFPPLPNAPGFPVNQPRIDAIETFQRSKLNGFTTQDLVDLDVITDAKLKPSTLRTDRRIHRLFQGIRWETRPSRDHQRRNVYDLPKRDNLSGTWTYSNPLVQKAIQPALRIATQIMESVYSIWPLRFRHVISLSLESSSSDFQDSANPVFPVVLPWFVALMDYPGMTNIAASRVHPDDIRTDRKITKQLKTFSAVGAMTPQMLQSVQAQFNELVVQLAVKHKYQLGFSKLFEDPWTGQPVSMEYLGLTCEDKFDRIFTFLTYDHVEPLLRPDLSDCERMGLDCSLANLLIHETCHAIYKAICLKYATSSTHEPYFENEPVAELGFAMEKNVFGGLAERMIGDLHDLTIGYWLMLENTSIDIAYRSTDPLLIKPLFPLTQTLFPVKAEYFENIQQEDFWLACIAVYGWPALHARNLQEGVKIKYKRGGPRNRLDEYISRESVNRIKVADLRINEFRLSLATYTRQAAGTLTDVERGNIRISNSIIHHSVYEEIFWSRSVETRDFLNSVVDSLEYVSRGKSLEERRITLNEIVIFLQGAGTKHLLAVQAFNNLDPALQRDDRWEDLLRWNTGARQYAKGIYDLIKGDTAFLSTEDVLRHRVEFEFCRMLLFAPDDMPGIPGYSEEKHIMSIDQNLRLNELELLEGNLEVLDSEVDGSLYIEAVVLQFRSEERYKEFESQGLLMDQQAVNETFNQTARALATFTELRLSCDSAPGAGSEKIPRWANKLETWITRADAYLDLCRERQLQIDSQDVGQQGNQALA</sequence>
<protein>
    <submittedName>
        <fullName evidence="2">Uncharacterized protein</fullName>
    </submittedName>
</protein>
<evidence type="ECO:0000256" key="1">
    <source>
        <dbReference type="SAM" id="MobiDB-lite"/>
    </source>
</evidence>